<reference evidence="2 3" key="1">
    <citation type="submission" date="2018-12" db="EMBL/GenBank/DDBJ databases">
        <authorList>
            <person name="Grouzdev D.S."/>
            <person name="Krutkina M.S."/>
        </authorList>
    </citation>
    <scope>NUCLEOTIDE SEQUENCE [LARGE SCALE GENOMIC DNA]</scope>
    <source>
        <strain evidence="2 3">RmlP026</strain>
    </source>
</reference>
<dbReference type="GO" id="GO:0003677">
    <property type="term" value="F:DNA binding"/>
    <property type="evidence" value="ECO:0007669"/>
    <property type="project" value="InterPro"/>
</dbReference>
<dbReference type="EMBL" id="QYBB01000063">
    <property type="protein sequence ID" value="RYC29210.1"/>
    <property type="molecule type" value="Genomic_DNA"/>
</dbReference>
<protein>
    <submittedName>
        <fullName evidence="2">Transcriptional regulator</fullName>
    </submittedName>
</protein>
<dbReference type="Proteomes" id="UP000290759">
    <property type="component" value="Unassembled WGS sequence"/>
</dbReference>
<dbReference type="AlphaFoldDB" id="A0A4Q2TZL4"/>
<organism evidence="2 3">
    <name type="scientific">Lichenibacterium minor</name>
    <dbReference type="NCBI Taxonomy" id="2316528"/>
    <lineage>
        <taxon>Bacteria</taxon>
        <taxon>Pseudomonadati</taxon>
        <taxon>Pseudomonadota</taxon>
        <taxon>Alphaproteobacteria</taxon>
        <taxon>Hyphomicrobiales</taxon>
        <taxon>Lichenihabitantaceae</taxon>
        <taxon>Lichenibacterium</taxon>
    </lineage>
</organism>
<dbReference type="OrthoDB" id="4419620at2"/>
<dbReference type="RefSeq" id="WP_129229712.1">
    <property type="nucleotide sequence ID" value="NZ_QYBB01000063.1"/>
</dbReference>
<sequence length="81" mass="8958">MLTGRQIREARYLLGWGRVRFSQKTSVTQAMVAAIESSDGPAWLTKEQESAIRQALEEGGVEFIPENGEGPGVRLRKVDPT</sequence>
<accession>A0A4Q2TZL4</accession>
<comment type="caution">
    <text evidence="2">The sequence shown here is derived from an EMBL/GenBank/DDBJ whole genome shotgun (WGS) entry which is preliminary data.</text>
</comment>
<keyword evidence="3" id="KW-1185">Reference proteome</keyword>
<evidence type="ECO:0000256" key="1">
    <source>
        <dbReference type="SAM" id="MobiDB-lite"/>
    </source>
</evidence>
<gene>
    <name evidence="2" type="ORF">D3273_25160</name>
</gene>
<proteinExistence type="predicted"/>
<dbReference type="SUPFAM" id="SSF47413">
    <property type="entry name" value="lambda repressor-like DNA-binding domains"/>
    <property type="match status" value="1"/>
</dbReference>
<evidence type="ECO:0000313" key="3">
    <source>
        <dbReference type="Proteomes" id="UP000290759"/>
    </source>
</evidence>
<dbReference type="InterPro" id="IPR010982">
    <property type="entry name" value="Lambda_DNA-bd_dom_sf"/>
</dbReference>
<reference evidence="2 3" key="2">
    <citation type="submission" date="2019-02" db="EMBL/GenBank/DDBJ databases">
        <title>'Lichenibacterium ramalinii' gen. nov. sp. nov., 'Lichenibacterium minor' gen. nov. sp. nov.</title>
        <authorList>
            <person name="Pankratov T."/>
        </authorList>
    </citation>
    <scope>NUCLEOTIDE SEQUENCE [LARGE SCALE GENOMIC DNA]</scope>
    <source>
        <strain evidence="2 3">RmlP026</strain>
    </source>
</reference>
<evidence type="ECO:0000313" key="2">
    <source>
        <dbReference type="EMBL" id="RYC29210.1"/>
    </source>
</evidence>
<dbReference type="Gene3D" id="1.10.260.40">
    <property type="entry name" value="lambda repressor-like DNA-binding domains"/>
    <property type="match status" value="1"/>
</dbReference>
<name>A0A4Q2TZL4_9HYPH</name>
<feature type="region of interest" description="Disordered" evidence="1">
    <location>
        <begin position="62"/>
        <end position="81"/>
    </location>
</feature>